<dbReference type="EnsemblMetazoa" id="GPPI033150-RA">
    <property type="protein sequence ID" value="GPPI033150-PA"/>
    <property type="gene ID" value="GPPI033150"/>
</dbReference>
<reference evidence="3" key="1">
    <citation type="submission" date="2015-01" db="EMBL/GenBank/DDBJ databases">
        <authorList>
            <person name="Aksoy S."/>
            <person name="Warren W."/>
            <person name="Wilson R.K."/>
        </authorList>
    </citation>
    <scope>NUCLEOTIDE SEQUENCE [LARGE SCALE GENOMIC DNA]</scope>
    <source>
        <strain evidence="3">IAEA</strain>
    </source>
</reference>
<dbReference type="AlphaFoldDB" id="A0A1B0BKL5"/>
<keyword evidence="1" id="KW-0812">Transmembrane</keyword>
<evidence type="ECO:0000313" key="2">
    <source>
        <dbReference type="EnsemblMetazoa" id="GPPI033150-PA"/>
    </source>
</evidence>
<organism evidence="2 3">
    <name type="scientific">Glossina palpalis gambiensis</name>
    <dbReference type="NCBI Taxonomy" id="67801"/>
    <lineage>
        <taxon>Eukaryota</taxon>
        <taxon>Metazoa</taxon>
        <taxon>Ecdysozoa</taxon>
        <taxon>Arthropoda</taxon>
        <taxon>Hexapoda</taxon>
        <taxon>Insecta</taxon>
        <taxon>Pterygota</taxon>
        <taxon>Neoptera</taxon>
        <taxon>Endopterygota</taxon>
        <taxon>Diptera</taxon>
        <taxon>Brachycera</taxon>
        <taxon>Muscomorpha</taxon>
        <taxon>Hippoboscoidea</taxon>
        <taxon>Glossinidae</taxon>
        <taxon>Glossina</taxon>
    </lineage>
</organism>
<sequence length="139" mass="15921">MMKLVKLLVDCLKIFRPAFKEVSYDTESNSSEEERIMGFKVTNSEETFLYGTAKFFLNGFFNIVAGNILIFQKYLPFNAKIGQSAENFDDRFLIGTHARNGVVQFLSIKLRFLLKASRKIAKTIGDGVWVWIAHAIDNR</sequence>
<evidence type="ECO:0000313" key="3">
    <source>
        <dbReference type="Proteomes" id="UP000092460"/>
    </source>
</evidence>
<dbReference type="EMBL" id="JXJN01015974">
    <property type="status" value="NOT_ANNOTATED_CDS"/>
    <property type="molecule type" value="Genomic_DNA"/>
</dbReference>
<protein>
    <submittedName>
        <fullName evidence="2">Uncharacterized protein</fullName>
    </submittedName>
</protein>
<accession>A0A1B0BKL5</accession>
<dbReference type="Proteomes" id="UP000092460">
    <property type="component" value="Unassembled WGS sequence"/>
</dbReference>
<keyword evidence="1" id="KW-1133">Transmembrane helix</keyword>
<keyword evidence="1" id="KW-0472">Membrane</keyword>
<proteinExistence type="predicted"/>
<evidence type="ECO:0000256" key="1">
    <source>
        <dbReference type="SAM" id="Phobius"/>
    </source>
</evidence>
<feature type="transmembrane region" description="Helical" evidence="1">
    <location>
        <begin position="48"/>
        <end position="71"/>
    </location>
</feature>
<keyword evidence="3" id="KW-1185">Reference proteome</keyword>
<dbReference type="VEuPathDB" id="VectorBase:GPPI033150"/>
<reference evidence="2" key="2">
    <citation type="submission" date="2020-05" db="UniProtKB">
        <authorList>
            <consortium name="EnsemblMetazoa"/>
        </authorList>
    </citation>
    <scope>IDENTIFICATION</scope>
    <source>
        <strain evidence="2">IAEA</strain>
    </source>
</reference>
<name>A0A1B0BKL5_9MUSC</name>